<dbReference type="InterPro" id="IPR053258">
    <property type="entry name" value="Ca-permeable_cation_channel"/>
</dbReference>
<evidence type="ECO:0000313" key="3">
    <source>
        <dbReference type="Proteomes" id="UP000634136"/>
    </source>
</evidence>
<evidence type="ECO:0000313" key="2">
    <source>
        <dbReference type="EMBL" id="KAF7825325.1"/>
    </source>
</evidence>
<keyword evidence="3" id="KW-1185">Reference proteome</keyword>
<dbReference type="AlphaFoldDB" id="A0A834TRN5"/>
<protein>
    <submittedName>
        <fullName evidence="2">Uncharacterized protein</fullName>
    </submittedName>
</protein>
<accession>A0A834TRN5</accession>
<reference evidence="2" key="1">
    <citation type="submission" date="2020-09" db="EMBL/GenBank/DDBJ databases">
        <title>Genome-Enabled Discovery of Anthraquinone Biosynthesis in Senna tora.</title>
        <authorList>
            <person name="Kang S.-H."/>
            <person name="Pandey R.P."/>
            <person name="Lee C.-M."/>
            <person name="Sim J.-S."/>
            <person name="Jeong J.-T."/>
            <person name="Choi B.-S."/>
            <person name="Jung M."/>
            <person name="Ginzburg D."/>
            <person name="Zhao K."/>
            <person name="Won S.Y."/>
            <person name="Oh T.-J."/>
            <person name="Yu Y."/>
            <person name="Kim N.-H."/>
            <person name="Lee O.R."/>
            <person name="Lee T.-H."/>
            <person name="Bashyal P."/>
            <person name="Kim T.-S."/>
            <person name="Lee W.-H."/>
            <person name="Kawkins C."/>
            <person name="Kim C.-K."/>
            <person name="Kim J.S."/>
            <person name="Ahn B.O."/>
            <person name="Rhee S.Y."/>
            <person name="Sohng J.K."/>
        </authorList>
    </citation>
    <scope>NUCLEOTIDE SEQUENCE</scope>
    <source>
        <tissue evidence="2">Leaf</tissue>
    </source>
</reference>
<name>A0A834TRN5_9FABA</name>
<feature type="transmembrane region" description="Helical" evidence="1">
    <location>
        <begin position="20"/>
        <end position="39"/>
    </location>
</feature>
<feature type="transmembrane region" description="Helical" evidence="1">
    <location>
        <begin position="80"/>
        <end position="102"/>
    </location>
</feature>
<keyword evidence="1" id="KW-1133">Transmembrane helix</keyword>
<organism evidence="2 3">
    <name type="scientific">Senna tora</name>
    <dbReference type="NCBI Taxonomy" id="362788"/>
    <lineage>
        <taxon>Eukaryota</taxon>
        <taxon>Viridiplantae</taxon>
        <taxon>Streptophyta</taxon>
        <taxon>Embryophyta</taxon>
        <taxon>Tracheophyta</taxon>
        <taxon>Spermatophyta</taxon>
        <taxon>Magnoliopsida</taxon>
        <taxon>eudicotyledons</taxon>
        <taxon>Gunneridae</taxon>
        <taxon>Pentapetalae</taxon>
        <taxon>rosids</taxon>
        <taxon>fabids</taxon>
        <taxon>Fabales</taxon>
        <taxon>Fabaceae</taxon>
        <taxon>Caesalpinioideae</taxon>
        <taxon>Cassia clade</taxon>
        <taxon>Senna</taxon>
    </lineage>
</organism>
<gene>
    <name evidence="2" type="ORF">G2W53_016489</name>
</gene>
<dbReference type="PANTHER" id="PTHR34115:SF6">
    <property type="entry name" value="PROTEIN, PUTATIVE-RELATED"/>
    <property type="match status" value="1"/>
</dbReference>
<feature type="transmembrane region" description="Helical" evidence="1">
    <location>
        <begin position="51"/>
        <end position="74"/>
    </location>
</feature>
<dbReference type="EMBL" id="JAAIUW010000006">
    <property type="protein sequence ID" value="KAF7825325.1"/>
    <property type="molecule type" value="Genomic_DNA"/>
</dbReference>
<evidence type="ECO:0000256" key="1">
    <source>
        <dbReference type="SAM" id="Phobius"/>
    </source>
</evidence>
<comment type="caution">
    <text evidence="2">The sequence shown here is derived from an EMBL/GenBank/DDBJ whole genome shotgun (WGS) entry which is preliminary data.</text>
</comment>
<dbReference type="OrthoDB" id="1429550at2759"/>
<sequence>MVDLLQVEFQNKDKSPFQTHAPNMWIFFASTCVHCLGLAFEMKIQTSSGTLLCSIITNFILFSGALSSLSLASVFLPRALGWLCLSLSTVLPFVALALPFLFSASKWFCSKLSASNKLCLPNWDSGKLRGGREKGLLVELPLLISCIVSNAATVFLKIPSPAIVMAASLASALSASSSNSSAANTASIILSHLFTSFEICSVAKNGCPRTFWMNGNLSSPPVLLSYFFRILANPDQ</sequence>
<keyword evidence="1" id="KW-0472">Membrane</keyword>
<proteinExistence type="predicted"/>
<dbReference type="Proteomes" id="UP000634136">
    <property type="component" value="Unassembled WGS sequence"/>
</dbReference>
<dbReference type="PANTHER" id="PTHR34115">
    <property type="entry name" value="PROTEIN, PUTATIVE-RELATED"/>
    <property type="match status" value="1"/>
</dbReference>
<keyword evidence="1" id="KW-0812">Transmembrane</keyword>